<evidence type="ECO:0000313" key="2">
    <source>
        <dbReference type="EMBL" id="ODJ89136.1"/>
    </source>
</evidence>
<dbReference type="Proteomes" id="UP000094769">
    <property type="component" value="Unassembled WGS sequence"/>
</dbReference>
<evidence type="ECO:0000313" key="3">
    <source>
        <dbReference type="Proteomes" id="UP000094769"/>
    </source>
</evidence>
<reference evidence="2 3" key="1">
    <citation type="submission" date="2016-06" db="EMBL/GenBank/DDBJ databases">
        <title>Genome sequence of endosymbiont of Candidatus Endolucinida thiodiazotropha.</title>
        <authorList>
            <person name="Poehlein A."/>
            <person name="Koenig S."/>
            <person name="Heiden S.E."/>
            <person name="Thuermer A."/>
            <person name="Voget S."/>
            <person name="Daniel R."/>
            <person name="Markert S."/>
            <person name="Gros O."/>
            <person name="Schweder T."/>
        </authorList>
    </citation>
    <scope>NUCLEOTIDE SEQUENCE [LARGE SCALE GENOMIC DNA]</scope>
    <source>
        <strain evidence="2 3">COS</strain>
    </source>
</reference>
<dbReference type="SUPFAM" id="SSF109604">
    <property type="entry name" value="HD-domain/PDEase-like"/>
    <property type="match status" value="1"/>
</dbReference>
<organism evidence="2 3">
    <name type="scientific">Candidatus Thiodiazotropha endolucinida</name>
    <dbReference type="NCBI Taxonomy" id="1655433"/>
    <lineage>
        <taxon>Bacteria</taxon>
        <taxon>Pseudomonadati</taxon>
        <taxon>Pseudomonadota</taxon>
        <taxon>Gammaproteobacteria</taxon>
        <taxon>Chromatiales</taxon>
        <taxon>Sedimenticolaceae</taxon>
        <taxon>Candidatus Thiodiazotropha</taxon>
    </lineage>
</organism>
<comment type="caution">
    <text evidence="2">The sequence shown here is derived from an EMBL/GenBank/DDBJ whole genome shotgun (WGS) entry which is preliminary data.</text>
</comment>
<dbReference type="PANTHER" id="PTHR33525">
    <property type="match status" value="1"/>
</dbReference>
<name>A0A7Z0VPV1_9GAMM</name>
<feature type="domain" description="HDOD" evidence="1">
    <location>
        <begin position="14"/>
        <end position="209"/>
    </location>
</feature>
<accession>A0A7Z0VPV1</accession>
<dbReference type="RefSeq" id="WP_069121358.1">
    <property type="nucleotide sequence ID" value="NZ_MARB01000003.1"/>
</dbReference>
<dbReference type="Pfam" id="PF08668">
    <property type="entry name" value="HDOD"/>
    <property type="match status" value="1"/>
</dbReference>
<gene>
    <name evidence="2" type="ORF">CODIS_07490</name>
</gene>
<keyword evidence="3" id="KW-1185">Reference proteome</keyword>
<dbReference type="Gene3D" id="1.10.3210.10">
    <property type="entry name" value="Hypothetical protein af1432"/>
    <property type="match status" value="1"/>
</dbReference>
<proteinExistence type="predicted"/>
<dbReference type="InterPro" id="IPR013976">
    <property type="entry name" value="HDOD"/>
</dbReference>
<protein>
    <submittedName>
        <fullName evidence="2">HDOD domain protein</fullName>
    </submittedName>
</protein>
<evidence type="ECO:0000259" key="1">
    <source>
        <dbReference type="PROSITE" id="PS51833"/>
    </source>
</evidence>
<dbReference type="InterPro" id="IPR052340">
    <property type="entry name" value="RNase_Y/CdgJ"/>
</dbReference>
<dbReference type="PANTHER" id="PTHR33525:SF3">
    <property type="entry name" value="RIBONUCLEASE Y"/>
    <property type="match status" value="1"/>
</dbReference>
<dbReference type="PROSITE" id="PS51833">
    <property type="entry name" value="HDOD"/>
    <property type="match status" value="1"/>
</dbReference>
<dbReference type="EMBL" id="MARB01000003">
    <property type="protein sequence ID" value="ODJ89136.1"/>
    <property type="molecule type" value="Genomic_DNA"/>
</dbReference>
<dbReference type="OrthoDB" id="9770715at2"/>
<dbReference type="AlphaFoldDB" id="A0A7Z0VPV1"/>
<sequence length="285" mass="31643">MPTLWEKVTREAKLISLPEAYLRLKSVVERPDYEITEIADAVSTDPALTTRVLKLVNSPYFGLAGRIETVIRAVSMLGAQQIHDLALTTCVAHAFSGIDPAHLDMRSFWRSSAFSGLAAQQLAKRRGVLDSERLFVAGLLSDIGHLILYQSVPQEIIRADSLAREQQLPPVEVERELLGLDYARVGAVLMRQWQLPDSLIETTEFHPEPLRSRKFSLETSIVHIAVLLSRSWNENQPFGQGTLQPHPSALDSANVSSEICLEILETVESEVDKLLETLAPLSKAS</sequence>